<dbReference type="HOGENOM" id="CLU_2987983_0_0_7"/>
<proteinExistence type="predicted"/>
<name>A0A0A8H001_9BACT</name>
<keyword evidence="1" id="KW-0449">Lipoprotein</keyword>
<dbReference type="KEGG" id="cis:CINS_0486"/>
<organism evidence="1 2">
    <name type="scientific">Campylobacter insulaenigrae NCTC 12927</name>
    <dbReference type="NCBI Taxonomy" id="1031564"/>
    <lineage>
        <taxon>Bacteria</taxon>
        <taxon>Pseudomonadati</taxon>
        <taxon>Campylobacterota</taxon>
        <taxon>Epsilonproteobacteria</taxon>
        <taxon>Campylobacterales</taxon>
        <taxon>Campylobacteraceae</taxon>
        <taxon>Campylobacter</taxon>
    </lineage>
</organism>
<sequence length="64" mass="7550">MFKKIILVFLILFFSGCFVNERGVSNRFYDDCKEYYDASGIYHKECPQNWIDLPLTPETFEGSI</sequence>
<dbReference type="GeneID" id="74431295"/>
<evidence type="ECO:0000313" key="2">
    <source>
        <dbReference type="Proteomes" id="UP000031163"/>
    </source>
</evidence>
<dbReference type="RefSeq" id="WP_039649543.1">
    <property type="nucleotide sequence ID" value="NZ_CP007770.1"/>
</dbReference>
<dbReference type="PROSITE" id="PS51257">
    <property type="entry name" value="PROKAR_LIPOPROTEIN"/>
    <property type="match status" value="1"/>
</dbReference>
<evidence type="ECO:0000313" key="1">
    <source>
        <dbReference type="EMBL" id="AJC87473.1"/>
    </source>
</evidence>
<gene>
    <name evidence="1" type="ORF">CINS_0486</name>
</gene>
<protein>
    <submittedName>
        <fullName evidence="1">Putative lipoprotein</fullName>
    </submittedName>
</protein>
<reference evidence="1 2" key="1">
    <citation type="journal article" date="2014" name="Genome Biol. Evol.">
        <title>Comparative Genomics of the Campylobacter lari Group.</title>
        <authorList>
            <person name="Miller W.G."/>
            <person name="Yee E."/>
            <person name="Chapman M.H."/>
            <person name="Smith T.P."/>
            <person name="Bono J.L."/>
            <person name="Huynh S."/>
            <person name="Parker C.T."/>
            <person name="Vandamme P."/>
            <person name="Luong K."/>
            <person name="Korlach J."/>
        </authorList>
    </citation>
    <scope>NUCLEOTIDE SEQUENCE [LARGE SCALE GENOMIC DNA]</scope>
    <source>
        <strain evidence="1 2">NCTC 12927</strain>
    </source>
</reference>
<accession>A0A0A8H001</accession>
<dbReference type="STRING" id="1031564.CINS_0486"/>
<dbReference type="AlphaFoldDB" id="A0A0A8H001"/>
<dbReference type="EMBL" id="CP007770">
    <property type="protein sequence ID" value="AJC87473.1"/>
    <property type="molecule type" value="Genomic_DNA"/>
</dbReference>
<dbReference type="Proteomes" id="UP000031163">
    <property type="component" value="Chromosome"/>
</dbReference>